<keyword evidence="4" id="KW-0233">DNA recombination</keyword>
<dbReference type="AlphaFoldDB" id="A0A9X3BKF4"/>
<feature type="domain" description="Tyr recombinase" evidence="5">
    <location>
        <begin position="95"/>
        <end position="269"/>
    </location>
</feature>
<comment type="caution">
    <text evidence="6">The sequence shown here is derived from an EMBL/GenBank/DDBJ whole genome shotgun (WGS) entry which is preliminary data.</text>
</comment>
<dbReference type="InterPro" id="IPR010998">
    <property type="entry name" value="Integrase_recombinase_N"/>
</dbReference>
<dbReference type="Pfam" id="PF00589">
    <property type="entry name" value="Phage_integrase"/>
    <property type="match status" value="1"/>
</dbReference>
<dbReference type="SUPFAM" id="SSF56349">
    <property type="entry name" value="DNA breaking-rejoining enzymes"/>
    <property type="match status" value="1"/>
</dbReference>
<accession>A0A9X3BKF4</accession>
<proteinExistence type="inferred from homology"/>
<dbReference type="PROSITE" id="PS51898">
    <property type="entry name" value="TYR_RECOMBINASE"/>
    <property type="match status" value="1"/>
</dbReference>
<dbReference type="PANTHER" id="PTHR30349:SF41">
    <property type="entry name" value="INTEGRASE_RECOMBINASE PROTEIN MJ0367-RELATED"/>
    <property type="match status" value="1"/>
</dbReference>
<dbReference type="Proteomes" id="UP001155483">
    <property type="component" value="Unassembled WGS sequence"/>
</dbReference>
<evidence type="ECO:0000259" key="5">
    <source>
        <dbReference type="PROSITE" id="PS51898"/>
    </source>
</evidence>
<organism evidence="6 7">
    <name type="scientific">Paraflavisolibacter caeni</name>
    <dbReference type="NCBI Taxonomy" id="2982496"/>
    <lineage>
        <taxon>Bacteria</taxon>
        <taxon>Pseudomonadati</taxon>
        <taxon>Bacteroidota</taxon>
        <taxon>Chitinophagia</taxon>
        <taxon>Chitinophagales</taxon>
        <taxon>Chitinophagaceae</taxon>
        <taxon>Paraflavisolibacter</taxon>
    </lineage>
</organism>
<dbReference type="InterPro" id="IPR011010">
    <property type="entry name" value="DNA_brk_join_enz"/>
</dbReference>
<dbReference type="GO" id="GO:0015074">
    <property type="term" value="P:DNA integration"/>
    <property type="evidence" value="ECO:0007669"/>
    <property type="project" value="UniProtKB-KW"/>
</dbReference>
<dbReference type="GO" id="GO:0003677">
    <property type="term" value="F:DNA binding"/>
    <property type="evidence" value="ECO:0007669"/>
    <property type="project" value="UniProtKB-KW"/>
</dbReference>
<dbReference type="PANTHER" id="PTHR30349">
    <property type="entry name" value="PHAGE INTEGRASE-RELATED"/>
    <property type="match status" value="1"/>
</dbReference>
<name>A0A9X3BKF4_9BACT</name>
<evidence type="ECO:0000313" key="7">
    <source>
        <dbReference type="Proteomes" id="UP001155483"/>
    </source>
</evidence>
<reference evidence="6" key="1">
    <citation type="submission" date="2022-09" db="EMBL/GenBank/DDBJ databases">
        <authorList>
            <person name="Yuan C."/>
            <person name="Ke Z."/>
        </authorList>
    </citation>
    <scope>NUCLEOTIDE SEQUENCE</scope>
    <source>
        <strain evidence="6">LB-8</strain>
    </source>
</reference>
<evidence type="ECO:0000256" key="2">
    <source>
        <dbReference type="ARBA" id="ARBA00022908"/>
    </source>
</evidence>
<protein>
    <submittedName>
        <fullName evidence="6">Site-specific integrase</fullName>
    </submittedName>
</protein>
<evidence type="ECO:0000256" key="3">
    <source>
        <dbReference type="ARBA" id="ARBA00023125"/>
    </source>
</evidence>
<keyword evidence="7" id="KW-1185">Reference proteome</keyword>
<dbReference type="GO" id="GO:0006310">
    <property type="term" value="P:DNA recombination"/>
    <property type="evidence" value="ECO:0007669"/>
    <property type="project" value="UniProtKB-KW"/>
</dbReference>
<dbReference type="InterPro" id="IPR050090">
    <property type="entry name" value="Tyrosine_recombinase_XerCD"/>
</dbReference>
<evidence type="ECO:0000256" key="1">
    <source>
        <dbReference type="ARBA" id="ARBA00008857"/>
    </source>
</evidence>
<dbReference type="EMBL" id="JAOTIF010000056">
    <property type="protein sequence ID" value="MCU7552908.1"/>
    <property type="molecule type" value="Genomic_DNA"/>
</dbReference>
<reference evidence="6" key="2">
    <citation type="submission" date="2023-04" db="EMBL/GenBank/DDBJ databases">
        <title>Paracnuella aquatica gen. nov., sp. nov., a member of the family Chitinophagaceae isolated from a hot spring.</title>
        <authorList>
            <person name="Wang C."/>
        </authorList>
    </citation>
    <scope>NUCLEOTIDE SEQUENCE</scope>
    <source>
        <strain evidence="6">LB-8</strain>
    </source>
</reference>
<dbReference type="RefSeq" id="WP_279300342.1">
    <property type="nucleotide sequence ID" value="NZ_JAOTIF010000056.1"/>
</dbReference>
<sequence>MERTSQYMFLGHYSQDSIRNYLRELRYFFVHYGDVPVQQFCADHVVQYLLYLNKTLGCSRTKCHGAAQSISFFFRNVLQKPLVLPTLIYPRKATKLPPVMSQQEIKALIDTIQNVKHRTVVMLLYSTGMRLREISKLKITDIDSKAMQIKVVQGKGSKDRFTLLSQQVLLELRAYYLIYRPQEYLFNGAQKGRPLSLRSIQHLVKIALARLGLQSKRYSVHTIRHSFATHLVENGTDLHTVKELLGHSSLQTTSRYLHLSAKHRQSVVNPYDVLPGEEQPSGSKTKH</sequence>
<evidence type="ECO:0000313" key="6">
    <source>
        <dbReference type="EMBL" id="MCU7552908.1"/>
    </source>
</evidence>
<dbReference type="InterPro" id="IPR002104">
    <property type="entry name" value="Integrase_catalytic"/>
</dbReference>
<dbReference type="Gene3D" id="1.10.150.130">
    <property type="match status" value="1"/>
</dbReference>
<comment type="similarity">
    <text evidence="1">Belongs to the 'phage' integrase family.</text>
</comment>
<keyword evidence="2" id="KW-0229">DNA integration</keyword>
<dbReference type="Gene3D" id="1.10.443.10">
    <property type="entry name" value="Intergrase catalytic core"/>
    <property type="match status" value="1"/>
</dbReference>
<dbReference type="InterPro" id="IPR004107">
    <property type="entry name" value="Integrase_SAM-like_N"/>
</dbReference>
<dbReference type="Pfam" id="PF13495">
    <property type="entry name" value="Phage_int_SAM_4"/>
    <property type="match status" value="1"/>
</dbReference>
<gene>
    <name evidence="6" type="ORF">OCK74_27560</name>
</gene>
<dbReference type="InterPro" id="IPR013762">
    <property type="entry name" value="Integrase-like_cat_sf"/>
</dbReference>
<keyword evidence="3" id="KW-0238">DNA-binding</keyword>
<evidence type="ECO:0000256" key="4">
    <source>
        <dbReference type="ARBA" id="ARBA00023172"/>
    </source>
</evidence>